<protein>
    <submittedName>
        <fullName evidence="1">Uncharacterized protein</fullName>
    </submittedName>
</protein>
<feature type="non-terminal residue" evidence="1">
    <location>
        <position position="1"/>
    </location>
</feature>
<dbReference type="EMBL" id="JASCZI010092287">
    <property type="protein sequence ID" value="MED6152175.1"/>
    <property type="molecule type" value="Genomic_DNA"/>
</dbReference>
<name>A0ABU6TTH9_9FABA</name>
<proteinExistence type="predicted"/>
<comment type="caution">
    <text evidence="1">The sequence shown here is derived from an EMBL/GenBank/DDBJ whole genome shotgun (WGS) entry which is preliminary data.</text>
</comment>
<evidence type="ECO:0000313" key="1">
    <source>
        <dbReference type="EMBL" id="MED6152175.1"/>
    </source>
</evidence>
<keyword evidence="2" id="KW-1185">Reference proteome</keyword>
<accession>A0ABU6TTH9</accession>
<evidence type="ECO:0000313" key="2">
    <source>
        <dbReference type="Proteomes" id="UP001341840"/>
    </source>
</evidence>
<reference evidence="1 2" key="1">
    <citation type="journal article" date="2023" name="Plants (Basel)">
        <title>Bridging the Gap: Combining Genomics and Transcriptomics Approaches to Understand Stylosanthes scabra, an Orphan Legume from the Brazilian Caatinga.</title>
        <authorList>
            <person name="Ferreira-Neto J.R.C."/>
            <person name="da Silva M.D."/>
            <person name="Binneck E."/>
            <person name="de Melo N.F."/>
            <person name="da Silva R.H."/>
            <person name="de Melo A.L.T.M."/>
            <person name="Pandolfi V."/>
            <person name="Bustamante F.O."/>
            <person name="Brasileiro-Vidal A.C."/>
            <person name="Benko-Iseppon A.M."/>
        </authorList>
    </citation>
    <scope>NUCLEOTIDE SEQUENCE [LARGE SCALE GENOMIC DNA]</scope>
    <source>
        <tissue evidence="1">Leaves</tissue>
    </source>
</reference>
<organism evidence="1 2">
    <name type="scientific">Stylosanthes scabra</name>
    <dbReference type="NCBI Taxonomy" id="79078"/>
    <lineage>
        <taxon>Eukaryota</taxon>
        <taxon>Viridiplantae</taxon>
        <taxon>Streptophyta</taxon>
        <taxon>Embryophyta</taxon>
        <taxon>Tracheophyta</taxon>
        <taxon>Spermatophyta</taxon>
        <taxon>Magnoliopsida</taxon>
        <taxon>eudicotyledons</taxon>
        <taxon>Gunneridae</taxon>
        <taxon>Pentapetalae</taxon>
        <taxon>rosids</taxon>
        <taxon>fabids</taxon>
        <taxon>Fabales</taxon>
        <taxon>Fabaceae</taxon>
        <taxon>Papilionoideae</taxon>
        <taxon>50 kb inversion clade</taxon>
        <taxon>dalbergioids sensu lato</taxon>
        <taxon>Dalbergieae</taxon>
        <taxon>Pterocarpus clade</taxon>
        <taxon>Stylosanthes</taxon>
    </lineage>
</organism>
<gene>
    <name evidence="1" type="ORF">PIB30_089336</name>
</gene>
<dbReference type="Proteomes" id="UP001341840">
    <property type="component" value="Unassembled WGS sequence"/>
</dbReference>
<feature type="non-terminal residue" evidence="1">
    <location>
        <position position="93"/>
    </location>
</feature>
<sequence>NPNADKEETVIVLDASEIRRRVRVIAAILWNLWNHPNLRIFEGIRAHVIRELSHVIRGKLTSKGRLQAVAPRHYKIFSYFRRIFRRILSENST</sequence>